<dbReference type="Proteomes" id="UP000830198">
    <property type="component" value="Chromosome"/>
</dbReference>
<keyword evidence="1" id="KW-0732">Signal</keyword>
<dbReference type="Pfam" id="PF18962">
    <property type="entry name" value="Por_Secre_tail"/>
    <property type="match status" value="1"/>
</dbReference>
<organism evidence="3 4">
    <name type="scientific">Chitinophaga filiformis</name>
    <name type="common">Myxococcus filiformis</name>
    <name type="synonym">Flexibacter filiformis</name>
    <dbReference type="NCBI Taxonomy" id="104663"/>
    <lineage>
        <taxon>Bacteria</taxon>
        <taxon>Pseudomonadati</taxon>
        <taxon>Bacteroidota</taxon>
        <taxon>Chitinophagia</taxon>
        <taxon>Chitinophagales</taxon>
        <taxon>Chitinophagaceae</taxon>
        <taxon>Chitinophaga</taxon>
    </lineage>
</organism>
<evidence type="ECO:0000256" key="1">
    <source>
        <dbReference type="SAM" id="SignalP"/>
    </source>
</evidence>
<feature type="signal peptide" evidence="1">
    <location>
        <begin position="1"/>
        <end position="23"/>
    </location>
</feature>
<feature type="domain" description="Secretion system C-terminal sorting" evidence="2">
    <location>
        <begin position="398"/>
        <end position="483"/>
    </location>
</feature>
<reference evidence="3 4" key="1">
    <citation type="submission" date="2022-04" db="EMBL/GenBank/DDBJ databases">
        <title>The arsenic-methylating capacity of Chitinophaga filiformis YT5 during chitin decomposition.</title>
        <authorList>
            <person name="Chen G."/>
            <person name="Liang Y."/>
        </authorList>
    </citation>
    <scope>NUCLEOTIDE SEQUENCE [LARGE SCALE GENOMIC DNA]</scope>
    <source>
        <strain evidence="3 4">YT5</strain>
    </source>
</reference>
<sequence>MKTIVRYSFLFLFATLFQSSLRAQSISGPTTVCGGVKYRYTFSGTNCSASKWEVIGATLGTWGGTFADITFPKATTERSFKIFANYTCNTGLGETTLDVVVIGQHDPINRGVVDIPCNFQGVRTFQLPQVPQSDQNVTWSNDAGWPVAGGPRGTGGYIIDYNINNANAGTVTALTYNNGCANYPQNTDRFAVSRSNPLTALTFTAESPASLCTTTPVTVAVNPLSPAPVAYQWYTVPANVLKLNSGSYSSASAPLSTTTPSVTVSAFSSTLNGVSATLYVSATYASGCSTPVATRALNVVNAAPAAPTVTSTLVSGPDEPTEYQFTATAVSNATYNWYVAGTLRETSTSNTFRWYFPCRTSATVYCTVTNQCGTSTQSNSVTRTGGCRDREAASNFMISPNPATGALSISAVQPKATKTAKPEASAEEIREVRIIGQTGNIIKAERFGVGTYKATLDLTGILPGSYIVHIFNGKQWTAKQVVVVQ</sequence>
<dbReference type="InterPro" id="IPR026444">
    <property type="entry name" value="Secre_tail"/>
</dbReference>
<name>A0ABY4I7M5_CHIFI</name>
<dbReference type="RefSeq" id="WP_247814182.1">
    <property type="nucleotide sequence ID" value="NZ_CP095855.1"/>
</dbReference>
<protein>
    <submittedName>
        <fullName evidence="3">T9SS type A sorting domain-containing protein</fullName>
    </submittedName>
</protein>
<evidence type="ECO:0000313" key="4">
    <source>
        <dbReference type="Proteomes" id="UP000830198"/>
    </source>
</evidence>
<evidence type="ECO:0000259" key="2">
    <source>
        <dbReference type="Pfam" id="PF18962"/>
    </source>
</evidence>
<evidence type="ECO:0000313" key="3">
    <source>
        <dbReference type="EMBL" id="UPK72096.1"/>
    </source>
</evidence>
<keyword evidence="4" id="KW-1185">Reference proteome</keyword>
<proteinExistence type="predicted"/>
<dbReference type="EMBL" id="CP095855">
    <property type="protein sequence ID" value="UPK72096.1"/>
    <property type="molecule type" value="Genomic_DNA"/>
</dbReference>
<gene>
    <name evidence="3" type="ORF">MYF79_12455</name>
</gene>
<accession>A0ABY4I7M5</accession>
<feature type="chain" id="PRO_5046643128" evidence="1">
    <location>
        <begin position="24"/>
        <end position="485"/>
    </location>
</feature>